<gene>
    <name evidence="2" type="ORF">PUN28_015756</name>
</gene>
<reference evidence="2 3" key="1">
    <citation type="submission" date="2023-03" db="EMBL/GenBank/DDBJ databases">
        <title>High recombination rates correlate with genetic variation in Cardiocondyla obscurior ants.</title>
        <authorList>
            <person name="Errbii M."/>
        </authorList>
    </citation>
    <scope>NUCLEOTIDE SEQUENCE [LARGE SCALE GENOMIC DNA]</scope>
    <source>
        <strain evidence="2">Alpha-2009</strain>
        <tissue evidence="2">Whole body</tissue>
    </source>
</reference>
<accession>A0AAW2EVP9</accession>
<dbReference type="EMBL" id="JADYXP020000017">
    <property type="protein sequence ID" value="KAL0107418.1"/>
    <property type="molecule type" value="Genomic_DNA"/>
</dbReference>
<feature type="compositionally biased region" description="Polar residues" evidence="1">
    <location>
        <begin position="1"/>
        <end position="32"/>
    </location>
</feature>
<proteinExistence type="predicted"/>
<evidence type="ECO:0000313" key="2">
    <source>
        <dbReference type="EMBL" id="KAL0107418.1"/>
    </source>
</evidence>
<evidence type="ECO:0000313" key="3">
    <source>
        <dbReference type="Proteomes" id="UP001430953"/>
    </source>
</evidence>
<name>A0AAW2EVP9_9HYME</name>
<evidence type="ECO:0000256" key="1">
    <source>
        <dbReference type="SAM" id="MobiDB-lite"/>
    </source>
</evidence>
<keyword evidence="3" id="KW-1185">Reference proteome</keyword>
<protein>
    <submittedName>
        <fullName evidence="2">Uncharacterized protein</fullName>
    </submittedName>
</protein>
<organism evidence="2 3">
    <name type="scientific">Cardiocondyla obscurior</name>
    <dbReference type="NCBI Taxonomy" id="286306"/>
    <lineage>
        <taxon>Eukaryota</taxon>
        <taxon>Metazoa</taxon>
        <taxon>Ecdysozoa</taxon>
        <taxon>Arthropoda</taxon>
        <taxon>Hexapoda</taxon>
        <taxon>Insecta</taxon>
        <taxon>Pterygota</taxon>
        <taxon>Neoptera</taxon>
        <taxon>Endopterygota</taxon>
        <taxon>Hymenoptera</taxon>
        <taxon>Apocrita</taxon>
        <taxon>Aculeata</taxon>
        <taxon>Formicoidea</taxon>
        <taxon>Formicidae</taxon>
        <taxon>Myrmicinae</taxon>
        <taxon>Cardiocondyla</taxon>
    </lineage>
</organism>
<feature type="compositionally biased region" description="Polar residues" evidence="1">
    <location>
        <begin position="56"/>
        <end position="76"/>
    </location>
</feature>
<dbReference type="AlphaFoldDB" id="A0AAW2EVP9"/>
<sequence length="134" mass="14756">MATQEEISTGIPVTNKFQEDVLQSSSQSQNGERNWRKVPEGVSAGRKFPAGKKFQSKTTGLQPKSALNKTKTTEASKTGKPTYASVTRDAPKRNTPVFRKAASEKLVDEPLWTVGPYTATHPTRSIYAQNMDLL</sequence>
<dbReference type="Proteomes" id="UP001430953">
    <property type="component" value="Unassembled WGS sequence"/>
</dbReference>
<feature type="region of interest" description="Disordered" evidence="1">
    <location>
        <begin position="1"/>
        <end position="95"/>
    </location>
</feature>
<comment type="caution">
    <text evidence="2">The sequence shown here is derived from an EMBL/GenBank/DDBJ whole genome shotgun (WGS) entry which is preliminary data.</text>
</comment>